<keyword evidence="11" id="KW-1185">Reference proteome</keyword>
<evidence type="ECO:0000259" key="9">
    <source>
        <dbReference type="Pfam" id="PF24894"/>
    </source>
</evidence>
<name>A0A9Q3BAD4_9BASI</name>
<evidence type="ECO:0000313" key="10">
    <source>
        <dbReference type="EMBL" id="MBW0461518.1"/>
    </source>
</evidence>
<dbReference type="GO" id="GO:0002183">
    <property type="term" value="P:cytoplasmic translational initiation"/>
    <property type="evidence" value="ECO:0007669"/>
    <property type="project" value="TreeGrafter"/>
</dbReference>
<gene>
    <name evidence="10" type="ORF">O181_001233</name>
</gene>
<evidence type="ECO:0000256" key="6">
    <source>
        <dbReference type="ARBA" id="ARBA00044196"/>
    </source>
</evidence>
<dbReference type="GO" id="GO:0003743">
    <property type="term" value="F:translation initiation factor activity"/>
    <property type="evidence" value="ECO:0007669"/>
    <property type="project" value="UniProtKB-KW"/>
</dbReference>
<comment type="similarity">
    <text evidence="2">Belongs to the eIF-2B gamma/epsilon subunits family.</text>
</comment>
<evidence type="ECO:0000313" key="11">
    <source>
        <dbReference type="Proteomes" id="UP000765509"/>
    </source>
</evidence>
<dbReference type="SUPFAM" id="SSF53448">
    <property type="entry name" value="Nucleotide-diphospho-sugar transferases"/>
    <property type="match status" value="1"/>
</dbReference>
<evidence type="ECO:0000256" key="8">
    <source>
        <dbReference type="ARBA" id="ARBA00046432"/>
    </source>
</evidence>
<dbReference type="OrthoDB" id="1733332at2759"/>
<dbReference type="GO" id="GO:0005085">
    <property type="term" value="F:guanyl-nucleotide exchange factor activity"/>
    <property type="evidence" value="ECO:0007669"/>
    <property type="project" value="TreeGrafter"/>
</dbReference>
<evidence type="ECO:0000256" key="7">
    <source>
        <dbReference type="ARBA" id="ARBA00044229"/>
    </source>
</evidence>
<dbReference type="Proteomes" id="UP000765509">
    <property type="component" value="Unassembled WGS sequence"/>
</dbReference>
<dbReference type="PANTHER" id="PTHR45989">
    <property type="entry name" value="TRANSLATION INITIATION FACTOR EIF-2B SUBUNIT GAMMA"/>
    <property type="match status" value="1"/>
</dbReference>
<dbReference type="EMBL" id="AVOT02000172">
    <property type="protein sequence ID" value="MBW0461518.1"/>
    <property type="molecule type" value="Genomic_DNA"/>
</dbReference>
<evidence type="ECO:0000256" key="5">
    <source>
        <dbReference type="ARBA" id="ARBA00022917"/>
    </source>
</evidence>
<dbReference type="InterPro" id="IPR029044">
    <property type="entry name" value="Nucleotide-diphossugar_trans"/>
</dbReference>
<evidence type="ECO:0000256" key="1">
    <source>
        <dbReference type="ARBA" id="ARBA00004514"/>
    </source>
</evidence>
<dbReference type="SUPFAM" id="SSF51161">
    <property type="entry name" value="Trimeric LpxA-like enzymes"/>
    <property type="match status" value="1"/>
</dbReference>
<dbReference type="GO" id="GO:0005829">
    <property type="term" value="C:cytosol"/>
    <property type="evidence" value="ECO:0007669"/>
    <property type="project" value="UniProtKB-SubCell"/>
</dbReference>
<accession>A0A9Q3BAD4</accession>
<dbReference type="Gene3D" id="2.160.10.10">
    <property type="entry name" value="Hexapeptide repeat proteins"/>
    <property type="match status" value="1"/>
</dbReference>
<dbReference type="GO" id="GO:0005851">
    <property type="term" value="C:eukaryotic translation initiation factor 2B complex"/>
    <property type="evidence" value="ECO:0007669"/>
    <property type="project" value="TreeGrafter"/>
</dbReference>
<evidence type="ECO:0000256" key="2">
    <source>
        <dbReference type="ARBA" id="ARBA00007878"/>
    </source>
</evidence>
<keyword evidence="5" id="KW-0648">Protein biosynthesis</keyword>
<comment type="subunit">
    <text evidence="8">Component of the translation initiation factor 2B (eIF2B) complex which is a heterodecamer of two sets of five different subunits: alpha, beta, gamma, delta and epsilon. Subunits alpha, beta and delta comprise a regulatory subcomplex and subunits epsilon and gamma comprise a catalytic subcomplex. Within the complex, the hexameric regulatory complex resides at the center, with the two heterodimeric catalytic subcomplexes bound on opposite sides.</text>
</comment>
<dbReference type="InterPro" id="IPR056818">
    <property type="entry name" value="GlmU/GlgC-like_hexapep"/>
</dbReference>
<comment type="caution">
    <text evidence="10">The sequence shown here is derived from an EMBL/GenBank/DDBJ whole genome shotgun (WGS) entry which is preliminary data.</text>
</comment>
<dbReference type="InterPro" id="IPR051960">
    <property type="entry name" value="eIF2B_gamma"/>
</dbReference>
<keyword evidence="3" id="KW-0963">Cytoplasm</keyword>
<organism evidence="10 11">
    <name type="scientific">Austropuccinia psidii MF-1</name>
    <dbReference type="NCBI Taxonomy" id="1389203"/>
    <lineage>
        <taxon>Eukaryota</taxon>
        <taxon>Fungi</taxon>
        <taxon>Dikarya</taxon>
        <taxon>Basidiomycota</taxon>
        <taxon>Pucciniomycotina</taxon>
        <taxon>Pucciniomycetes</taxon>
        <taxon>Pucciniales</taxon>
        <taxon>Sphaerophragmiaceae</taxon>
        <taxon>Austropuccinia</taxon>
    </lineage>
</organism>
<dbReference type="Gene3D" id="3.90.550.10">
    <property type="entry name" value="Spore Coat Polysaccharide Biosynthesis Protein SpsA, Chain A"/>
    <property type="match status" value="1"/>
</dbReference>
<sequence length="580" mass="63861">MVNKNFLTTTHLAANHSQTQTSLKSVNSGWVKASNPTSYQLHSFSPLNLIPSASYLVVILAGPGEDLFPLINNQPINHHQNDQPQEFQSSKATLPLLNRPIVEFILDWIQDSNLNEILILGSESQRTSLNSVIKGRKTNPLHSQTLQIRLECIPDVDFFAHGTAGTLRWAINRALIKTAFVLLPCDLYFQVNRPESGRPQTNPVSYQTDQIYNRDLLALVERHRTHQNLLTSVFYERHANPLDLKDGPSLSLITLDPRSGILLNIQEMDGFGSEIEIRMKMLNKFPATVLSSSLVPAHVFICSAAVLDLLAGLPQLTSFKHQFVPWLAKNQWQPGLLQKIVNPTTKLDPTPDPLVPAWLKSTTYPEPLDCPHKFIRKGINTPITAASTPTISHNFSSISLSGTPQMSTHGGVAHQDLSFALDQVPNHNEVAFRCDYVIWRASDGFVCRANSVGGYGEANRAALKFETERRPAVRSTGPPPPGTGIAGADSLIGPQVNLMDKSSVKKSIVGRACQIGKMSKVVNSVLMERVTLGEHVKIDNCVISSSVTIGDRVELKDCEVEPGTIIESDFTTKGEKIGRC</sequence>
<proteinExistence type="inferred from homology"/>
<feature type="domain" description="Glucose-1-phosphate adenylyltransferase/Bifunctional protein GlmU-like C-terminal hexapeptide" evidence="9">
    <location>
        <begin position="489"/>
        <end position="553"/>
    </location>
</feature>
<evidence type="ECO:0000256" key="3">
    <source>
        <dbReference type="ARBA" id="ARBA00022490"/>
    </source>
</evidence>
<evidence type="ECO:0000256" key="4">
    <source>
        <dbReference type="ARBA" id="ARBA00022540"/>
    </source>
</evidence>
<keyword evidence="4" id="KW-0396">Initiation factor</keyword>
<dbReference type="InterPro" id="IPR011004">
    <property type="entry name" value="Trimer_LpxA-like_sf"/>
</dbReference>
<dbReference type="PANTHER" id="PTHR45989:SF1">
    <property type="entry name" value="TRANSLATION INITIATION FACTOR EIF-2B SUBUNIT GAMMA"/>
    <property type="match status" value="1"/>
</dbReference>
<dbReference type="Pfam" id="PF24894">
    <property type="entry name" value="Hexapep_GlmU"/>
    <property type="match status" value="1"/>
</dbReference>
<reference evidence="10" key="1">
    <citation type="submission" date="2021-03" db="EMBL/GenBank/DDBJ databases">
        <title>Draft genome sequence of rust myrtle Austropuccinia psidii MF-1, a brazilian biotype.</title>
        <authorList>
            <person name="Quecine M.C."/>
            <person name="Pachon D.M.R."/>
            <person name="Bonatelli M.L."/>
            <person name="Correr F.H."/>
            <person name="Franceschini L.M."/>
            <person name="Leite T.F."/>
            <person name="Margarido G.R.A."/>
            <person name="Almeida C.A."/>
            <person name="Ferrarezi J.A."/>
            <person name="Labate C.A."/>
        </authorList>
    </citation>
    <scope>NUCLEOTIDE SEQUENCE</scope>
    <source>
        <strain evidence="10">MF-1</strain>
    </source>
</reference>
<comment type="subcellular location">
    <subcellularLocation>
        <location evidence="1">Cytoplasm</location>
        <location evidence="1">Cytosol</location>
    </subcellularLocation>
</comment>
<dbReference type="AlphaFoldDB" id="A0A9Q3BAD4"/>
<protein>
    <recommendedName>
        <fullName evidence="6">Translation initiation factor eIF2B subunit gamma</fullName>
    </recommendedName>
    <alternativeName>
        <fullName evidence="7">eIF2B GDP-GTP exchange factor subunit gamma</fullName>
    </alternativeName>
</protein>